<feature type="chain" id="PRO_5043432079" description="Porin" evidence="4">
    <location>
        <begin position="43"/>
        <end position="439"/>
    </location>
</feature>
<keyword evidence="2" id="KW-0813">Transport</keyword>
<evidence type="ECO:0000256" key="3">
    <source>
        <dbReference type="ARBA" id="ARBA00022729"/>
    </source>
</evidence>
<gene>
    <name evidence="5" type="ORF">J2W43_002275</name>
</gene>
<accession>A0AAW8M9E3</accession>
<evidence type="ECO:0000313" key="6">
    <source>
        <dbReference type="Proteomes" id="UP001252613"/>
    </source>
</evidence>
<comment type="similarity">
    <text evidence="1">Belongs to the outer membrane porin (Opr) (TC 1.B.25) family.</text>
</comment>
<dbReference type="GO" id="GO:0015288">
    <property type="term" value="F:porin activity"/>
    <property type="evidence" value="ECO:0007669"/>
    <property type="project" value="TreeGrafter"/>
</dbReference>
<keyword evidence="3 4" id="KW-0732">Signal</keyword>
<dbReference type="PANTHER" id="PTHR34596:SF2">
    <property type="entry name" value="CHITOPORIN"/>
    <property type="match status" value="1"/>
</dbReference>
<evidence type="ECO:0008006" key="7">
    <source>
        <dbReference type="Google" id="ProtNLM"/>
    </source>
</evidence>
<comment type="caution">
    <text evidence="5">The sequence shown here is derived from an EMBL/GenBank/DDBJ whole genome shotgun (WGS) entry which is preliminary data.</text>
</comment>
<dbReference type="Proteomes" id="UP001252613">
    <property type="component" value="Unassembled WGS sequence"/>
</dbReference>
<evidence type="ECO:0000256" key="4">
    <source>
        <dbReference type="SAM" id="SignalP"/>
    </source>
</evidence>
<dbReference type="Gene3D" id="2.40.160.10">
    <property type="entry name" value="Porin"/>
    <property type="match status" value="1"/>
</dbReference>
<dbReference type="InterPro" id="IPR023614">
    <property type="entry name" value="Porin_dom_sf"/>
</dbReference>
<evidence type="ECO:0000313" key="5">
    <source>
        <dbReference type="EMBL" id="MDR6958293.1"/>
    </source>
</evidence>
<dbReference type="AlphaFoldDB" id="A0AAW8M9E3"/>
<reference evidence="5" key="1">
    <citation type="submission" date="2023-07" db="EMBL/GenBank/DDBJ databases">
        <title>Sorghum-associated microbial communities from plants grown in Nebraska, USA.</title>
        <authorList>
            <person name="Schachtman D."/>
        </authorList>
    </citation>
    <scope>NUCLEOTIDE SEQUENCE</scope>
    <source>
        <strain evidence="5">3432</strain>
    </source>
</reference>
<dbReference type="Pfam" id="PF03573">
    <property type="entry name" value="OprD"/>
    <property type="match status" value="1"/>
</dbReference>
<evidence type="ECO:0000256" key="2">
    <source>
        <dbReference type="ARBA" id="ARBA00022448"/>
    </source>
</evidence>
<proteinExistence type="inferred from homology"/>
<dbReference type="GO" id="GO:0016020">
    <property type="term" value="C:membrane"/>
    <property type="evidence" value="ECO:0007669"/>
    <property type="project" value="InterPro"/>
</dbReference>
<dbReference type="InterPro" id="IPR005318">
    <property type="entry name" value="OM_porin_bac"/>
</dbReference>
<dbReference type="EMBL" id="JAVDVC010000004">
    <property type="protein sequence ID" value="MDR6958293.1"/>
    <property type="molecule type" value="Genomic_DNA"/>
</dbReference>
<name>A0AAW8M9E3_9PSED</name>
<dbReference type="PANTHER" id="PTHR34596">
    <property type="entry name" value="CHITOPORIN"/>
    <property type="match status" value="1"/>
</dbReference>
<protein>
    <recommendedName>
        <fullName evidence="7">Porin</fullName>
    </recommendedName>
</protein>
<evidence type="ECO:0000256" key="1">
    <source>
        <dbReference type="ARBA" id="ARBA00009075"/>
    </source>
</evidence>
<feature type="signal peptide" evidence="4">
    <location>
        <begin position="1"/>
        <end position="42"/>
    </location>
</feature>
<organism evidence="5 6">
    <name type="scientific">Pseudomonas brassicacearum</name>
    <dbReference type="NCBI Taxonomy" id="930166"/>
    <lineage>
        <taxon>Bacteria</taxon>
        <taxon>Pseudomonadati</taxon>
        <taxon>Pseudomonadota</taxon>
        <taxon>Gammaproteobacteria</taxon>
        <taxon>Pseudomonadales</taxon>
        <taxon>Pseudomonadaceae</taxon>
        <taxon>Pseudomonas</taxon>
    </lineage>
</organism>
<sequence>MNRSLAVHARAQNKNKVPVMSCFSQKVVCVCSSLLVAPFASANFVDDFKGSLELRNFYYNRDFRNEGATQSKRDEWAQGFIVNLQSGFTDGTVGFGVDALGLLGVKLDSNSDRTGSGLLAFDSDRNVEDEYGKFVATVKARLGKTEIRIGGVNPLMPLLWSNNSRLLPQVFRGGLLTVNDIDRLTVTAIRINAVKQRNSTDFESLTATGYAPIEADHYNYLALDFKPIYNLALSLHAAELEDLYRTYFAGIKTTQPFLEGSVIADVRLFDSGGSGSNRLGNVDNRTLSNYFAYNLQGHTFGGGYQRAWGDTPFAFVNGADSYLFGESLVSTFTAPNERVWFTRYDYDFAALGLPGLLFTTKYVKGDDVDPELLKTRQAAALRLAGEQGKEWERVTDISYAIQSGPAKGVAFQWRNSTNRSTYADSANENRFIMRYTFNF</sequence>